<proteinExistence type="predicted"/>
<gene>
    <name evidence="1" type="ORF">CR194_05175</name>
</gene>
<reference evidence="1 2" key="1">
    <citation type="submission" date="2017-10" db="EMBL/GenBank/DDBJ databases">
        <title>Bacillus sp. nov., a halophilic bacterium isolated from a Keqin Lake.</title>
        <authorList>
            <person name="Wang H."/>
        </authorList>
    </citation>
    <scope>NUCLEOTIDE SEQUENCE [LARGE SCALE GENOMIC DNA]</scope>
    <source>
        <strain evidence="1 2">KQ-12</strain>
    </source>
</reference>
<dbReference type="RefSeq" id="WP_110608549.1">
    <property type="nucleotide sequence ID" value="NZ_PDOD01000001.1"/>
</dbReference>
<evidence type="ECO:0000313" key="1">
    <source>
        <dbReference type="EMBL" id="PYZ94916.1"/>
    </source>
</evidence>
<accession>A0A323TLF6</accession>
<organism evidence="1 2">
    <name type="scientific">Salipaludibacillus keqinensis</name>
    <dbReference type="NCBI Taxonomy" id="2045207"/>
    <lineage>
        <taxon>Bacteria</taxon>
        <taxon>Bacillati</taxon>
        <taxon>Bacillota</taxon>
        <taxon>Bacilli</taxon>
        <taxon>Bacillales</taxon>
        <taxon>Bacillaceae</taxon>
    </lineage>
</organism>
<dbReference type="AlphaFoldDB" id="A0A323TLF6"/>
<dbReference type="EMBL" id="PDOD01000001">
    <property type="protein sequence ID" value="PYZ94916.1"/>
    <property type="molecule type" value="Genomic_DNA"/>
</dbReference>
<keyword evidence="2" id="KW-1185">Reference proteome</keyword>
<comment type="caution">
    <text evidence="1">The sequence shown here is derived from an EMBL/GenBank/DDBJ whole genome shotgun (WGS) entry which is preliminary data.</text>
</comment>
<name>A0A323TLF6_9BACI</name>
<dbReference type="Proteomes" id="UP000248214">
    <property type="component" value="Unassembled WGS sequence"/>
</dbReference>
<sequence>MRDEFKVIKILEQDSIVINGGLNNGLTFGQEVEIFVPGDEIIDIDSEEVLGTLDFIKERLELTEVYEKFSVCEKYEEREVHIPSPLSRVLAEATPPFAKGGRTEIVRERVPLRVNDSQKTSRVKANRTIELGDRVRSVIVE</sequence>
<evidence type="ECO:0000313" key="2">
    <source>
        <dbReference type="Proteomes" id="UP000248214"/>
    </source>
</evidence>
<protein>
    <submittedName>
        <fullName evidence="1">Uncharacterized protein</fullName>
    </submittedName>
</protein>